<evidence type="ECO:0000256" key="2">
    <source>
        <dbReference type="ARBA" id="ARBA00023015"/>
    </source>
</evidence>
<dbReference type="InterPro" id="IPR005119">
    <property type="entry name" value="LysR_subst-bd"/>
</dbReference>
<reference evidence="5 6" key="1">
    <citation type="submission" date="2020-08" db="EMBL/GenBank/DDBJ databases">
        <title>Sequencing the genomes of 1000 actinobacteria strains.</title>
        <authorList>
            <person name="Klenk H.-P."/>
        </authorList>
    </citation>
    <scope>NUCLEOTIDE SEQUENCE [LARGE SCALE GENOMIC DNA]</scope>
    <source>
        <strain evidence="5 6">DSM 43023</strain>
    </source>
</reference>
<proteinExistence type="inferred from homology"/>
<dbReference type="Pfam" id="PF03466">
    <property type="entry name" value="LysR_substrate"/>
    <property type="match status" value="1"/>
</dbReference>
<accession>A0A7W7RQD2</accession>
<evidence type="ECO:0000313" key="6">
    <source>
        <dbReference type="Proteomes" id="UP000534286"/>
    </source>
</evidence>
<keyword evidence="6" id="KW-1185">Reference proteome</keyword>
<dbReference type="EMBL" id="JACHJU010000001">
    <property type="protein sequence ID" value="MBB4936257.1"/>
    <property type="molecule type" value="Genomic_DNA"/>
</dbReference>
<sequence>MRLTEPGRILLAQAHGLLDHAEMVRLAATGQRRRVRVGTLEMLAATRLPGITRRLAGRRPGIDLDVTVLSQQPMLSGIAQGTLDAGLLLDSGVQLGALGFAPPPGLDFLDVGEVRLALVTSPKGHADTLLTTGPGCAIRMACDRMTGLGTERRELPSVVTVREWVKQGLGIALLPDFAISEDLAAGTLVELEFPAPALVLRMVWLGGRNRFSQTCSSIERNIMFHWLYWHHGDNHHSAHEWSQSPGRP</sequence>
<evidence type="ECO:0000256" key="3">
    <source>
        <dbReference type="ARBA" id="ARBA00023163"/>
    </source>
</evidence>
<dbReference type="CDD" id="cd05466">
    <property type="entry name" value="PBP2_LTTR_substrate"/>
    <property type="match status" value="1"/>
</dbReference>
<gene>
    <name evidence="5" type="ORF">FHR32_000562</name>
</gene>
<feature type="domain" description="LysR substrate-binding" evidence="4">
    <location>
        <begin position="30"/>
        <end position="205"/>
    </location>
</feature>
<evidence type="ECO:0000256" key="1">
    <source>
        <dbReference type="ARBA" id="ARBA00009437"/>
    </source>
</evidence>
<dbReference type="Gene3D" id="3.40.190.10">
    <property type="entry name" value="Periplasmic binding protein-like II"/>
    <property type="match status" value="1"/>
</dbReference>
<keyword evidence="5" id="KW-0238">DNA-binding</keyword>
<evidence type="ECO:0000259" key="4">
    <source>
        <dbReference type="Pfam" id="PF03466"/>
    </source>
</evidence>
<keyword evidence="2" id="KW-0805">Transcription regulation</keyword>
<comment type="caution">
    <text evidence="5">The sequence shown here is derived from an EMBL/GenBank/DDBJ whole genome shotgun (WGS) entry which is preliminary data.</text>
</comment>
<evidence type="ECO:0000313" key="5">
    <source>
        <dbReference type="EMBL" id="MBB4936257.1"/>
    </source>
</evidence>
<protein>
    <submittedName>
        <fullName evidence="5">DNA-binding transcriptional LysR family regulator</fullName>
    </submittedName>
</protein>
<dbReference type="Proteomes" id="UP000534286">
    <property type="component" value="Unassembled WGS sequence"/>
</dbReference>
<dbReference type="GO" id="GO:0000976">
    <property type="term" value="F:transcription cis-regulatory region binding"/>
    <property type="evidence" value="ECO:0007669"/>
    <property type="project" value="TreeGrafter"/>
</dbReference>
<dbReference type="PANTHER" id="PTHR30126">
    <property type="entry name" value="HTH-TYPE TRANSCRIPTIONAL REGULATOR"/>
    <property type="match status" value="1"/>
</dbReference>
<organism evidence="5 6">
    <name type="scientific">Streptosporangium album</name>
    <dbReference type="NCBI Taxonomy" id="47479"/>
    <lineage>
        <taxon>Bacteria</taxon>
        <taxon>Bacillati</taxon>
        <taxon>Actinomycetota</taxon>
        <taxon>Actinomycetes</taxon>
        <taxon>Streptosporangiales</taxon>
        <taxon>Streptosporangiaceae</taxon>
        <taxon>Streptosporangium</taxon>
    </lineage>
</organism>
<comment type="similarity">
    <text evidence="1">Belongs to the LysR transcriptional regulatory family.</text>
</comment>
<dbReference type="PANTHER" id="PTHR30126:SF39">
    <property type="entry name" value="HTH-TYPE TRANSCRIPTIONAL REGULATOR CYSL"/>
    <property type="match status" value="1"/>
</dbReference>
<dbReference type="Gene3D" id="3.40.190.290">
    <property type="match status" value="1"/>
</dbReference>
<name>A0A7W7RQD2_9ACTN</name>
<dbReference type="AlphaFoldDB" id="A0A7W7RQD2"/>
<keyword evidence="3" id="KW-0804">Transcription</keyword>
<dbReference type="SUPFAM" id="SSF53850">
    <property type="entry name" value="Periplasmic binding protein-like II"/>
    <property type="match status" value="1"/>
</dbReference>
<dbReference type="GO" id="GO:0006355">
    <property type="term" value="P:regulation of DNA-templated transcription"/>
    <property type="evidence" value="ECO:0007669"/>
    <property type="project" value="TreeGrafter"/>
</dbReference>